<dbReference type="Gene3D" id="3.30.70.100">
    <property type="match status" value="1"/>
</dbReference>
<dbReference type="PROSITE" id="PS51502">
    <property type="entry name" value="S_R_A_B_BARREL"/>
    <property type="match status" value="1"/>
</dbReference>
<dbReference type="PANTHER" id="PTHR37832:SF1">
    <property type="entry name" value="STRESS-RESPONSE A_B BARREL DOMAIN-CONTAINING PROTEIN"/>
    <property type="match status" value="1"/>
</dbReference>
<dbReference type="SMART" id="SM00886">
    <property type="entry name" value="Dabb"/>
    <property type="match status" value="1"/>
</dbReference>
<keyword evidence="3" id="KW-1185">Reference proteome</keyword>
<organism evidence="2 3">
    <name type="scientific">Plantibacter flavus</name>
    <dbReference type="NCBI Taxonomy" id="150123"/>
    <lineage>
        <taxon>Bacteria</taxon>
        <taxon>Bacillati</taxon>
        <taxon>Actinomycetota</taxon>
        <taxon>Actinomycetes</taxon>
        <taxon>Micrococcales</taxon>
        <taxon>Microbacteriaceae</taxon>
        <taxon>Plantibacter</taxon>
    </lineage>
</organism>
<name>A0A3N2C615_9MICO</name>
<proteinExistence type="predicted"/>
<reference evidence="2 3" key="1">
    <citation type="submission" date="2018-11" db="EMBL/GenBank/DDBJ databases">
        <title>Sequencing the genomes of 1000 actinobacteria strains.</title>
        <authorList>
            <person name="Klenk H.-P."/>
        </authorList>
    </citation>
    <scope>NUCLEOTIDE SEQUENCE [LARGE SCALE GENOMIC DNA]</scope>
    <source>
        <strain evidence="2 3">DSM 14012</strain>
    </source>
</reference>
<dbReference type="Pfam" id="PF07876">
    <property type="entry name" value="Dabb"/>
    <property type="match status" value="1"/>
</dbReference>
<protein>
    <submittedName>
        <fullName evidence="2">Stress responsive alpha/beta barrel protein</fullName>
    </submittedName>
</protein>
<gene>
    <name evidence="2" type="ORF">EDD42_3038</name>
</gene>
<dbReference type="SUPFAM" id="SSF54909">
    <property type="entry name" value="Dimeric alpha+beta barrel"/>
    <property type="match status" value="1"/>
</dbReference>
<dbReference type="InterPro" id="IPR013097">
    <property type="entry name" value="Dabb"/>
</dbReference>
<feature type="domain" description="Stress-response A/B barrel" evidence="1">
    <location>
        <begin position="3"/>
        <end position="99"/>
    </location>
</feature>
<dbReference type="RefSeq" id="WP_085514006.1">
    <property type="nucleotide sequence ID" value="NZ_FXAP01000006.1"/>
</dbReference>
<evidence type="ECO:0000313" key="3">
    <source>
        <dbReference type="Proteomes" id="UP000266915"/>
    </source>
</evidence>
<evidence type="ECO:0000313" key="2">
    <source>
        <dbReference type="EMBL" id="ROR82936.1"/>
    </source>
</evidence>
<accession>A0A3N2C615</accession>
<dbReference type="PANTHER" id="PTHR37832">
    <property type="entry name" value="BLL2683 PROTEIN"/>
    <property type="match status" value="1"/>
</dbReference>
<evidence type="ECO:0000259" key="1">
    <source>
        <dbReference type="PROSITE" id="PS51502"/>
    </source>
</evidence>
<dbReference type="EMBL" id="RKHL01000001">
    <property type="protein sequence ID" value="ROR82936.1"/>
    <property type="molecule type" value="Genomic_DNA"/>
</dbReference>
<sequence>MTIRHIVSWKLAATDDAERDAAFATMQSELEALAGFMPDDIERLQVGRNIAYPESNWDVVLVGDYPSLEALERYQVHPEHVRVVQIVRQLVVERSAVDFQLD</sequence>
<comment type="caution">
    <text evidence="2">The sequence shown here is derived from an EMBL/GenBank/DDBJ whole genome shotgun (WGS) entry which is preliminary data.</text>
</comment>
<dbReference type="Proteomes" id="UP000266915">
    <property type="component" value="Unassembled WGS sequence"/>
</dbReference>
<dbReference type="InterPro" id="IPR011008">
    <property type="entry name" value="Dimeric_a/b-barrel"/>
</dbReference>
<dbReference type="AlphaFoldDB" id="A0A3N2C615"/>